<dbReference type="AlphaFoldDB" id="A0A3S5AE98"/>
<dbReference type="EMBL" id="CAAALY010248358">
    <property type="protein sequence ID" value="VEL34770.1"/>
    <property type="molecule type" value="Genomic_DNA"/>
</dbReference>
<protein>
    <submittedName>
        <fullName evidence="1">Uncharacterized protein</fullName>
    </submittedName>
</protein>
<evidence type="ECO:0000313" key="1">
    <source>
        <dbReference type="EMBL" id="VEL34770.1"/>
    </source>
</evidence>
<keyword evidence="2" id="KW-1185">Reference proteome</keyword>
<gene>
    <name evidence="1" type="ORF">PXEA_LOCUS28210</name>
</gene>
<comment type="caution">
    <text evidence="1">The sequence shown here is derived from an EMBL/GenBank/DDBJ whole genome shotgun (WGS) entry which is preliminary data.</text>
</comment>
<organism evidence="1 2">
    <name type="scientific">Protopolystoma xenopodis</name>
    <dbReference type="NCBI Taxonomy" id="117903"/>
    <lineage>
        <taxon>Eukaryota</taxon>
        <taxon>Metazoa</taxon>
        <taxon>Spiralia</taxon>
        <taxon>Lophotrochozoa</taxon>
        <taxon>Platyhelminthes</taxon>
        <taxon>Monogenea</taxon>
        <taxon>Polyopisthocotylea</taxon>
        <taxon>Polystomatidea</taxon>
        <taxon>Polystomatidae</taxon>
        <taxon>Protopolystoma</taxon>
    </lineage>
</organism>
<name>A0A3S5AE98_9PLAT</name>
<reference evidence="1" key="1">
    <citation type="submission" date="2018-11" db="EMBL/GenBank/DDBJ databases">
        <authorList>
            <consortium name="Pathogen Informatics"/>
        </authorList>
    </citation>
    <scope>NUCLEOTIDE SEQUENCE</scope>
</reference>
<dbReference type="Proteomes" id="UP000784294">
    <property type="component" value="Unassembled WGS sequence"/>
</dbReference>
<evidence type="ECO:0000313" key="2">
    <source>
        <dbReference type="Proteomes" id="UP000784294"/>
    </source>
</evidence>
<accession>A0A3S5AE98</accession>
<proteinExistence type="predicted"/>
<sequence>MQIPKFRCWKGKFYQKIEDVVPDAFFKVALRTLLSRENEAKTTQLRNGLTSLSQLGLVTLCHNVCSEAASTDEMTASSVEVTFASTMSPASRYVKMGIAATEDV</sequence>